<dbReference type="STRING" id="117157.SAMN04489717_3611"/>
<feature type="compositionally biased region" description="Low complexity" evidence="1">
    <location>
        <begin position="95"/>
        <end position="110"/>
    </location>
</feature>
<proteinExistence type="predicted"/>
<reference evidence="2 3" key="1">
    <citation type="submission" date="2016-10" db="EMBL/GenBank/DDBJ databases">
        <authorList>
            <person name="de Groot N.N."/>
        </authorList>
    </citation>
    <scope>NUCLEOTIDE SEQUENCE [LARGE SCALE GENOMIC DNA]</scope>
    <source>
        <strain evidence="2 3">DSM 22024</strain>
    </source>
</reference>
<accession>A0A1H1UFE3</accession>
<feature type="compositionally biased region" description="Pro residues" evidence="1">
    <location>
        <begin position="84"/>
        <end position="94"/>
    </location>
</feature>
<dbReference type="RefSeq" id="WP_092654794.1">
    <property type="nucleotide sequence ID" value="NZ_LT629732.1"/>
</dbReference>
<evidence type="ECO:0000313" key="2">
    <source>
        <dbReference type="EMBL" id="SDS71235.1"/>
    </source>
</evidence>
<sequence length="270" mass="28975">MTRRTKPFRPADSPRPARLRRTLRPAALVGLAGLALGVTVGCGPLGALTNSADSARSRTPEPSSTAHPGDISLRKLTSATDTPKPTPTKTPTPTPTVTLTPLPRPTSTYPAPKLPPAPKDEAPELERIRYKLETIVWASAGEVDEKGTKSTCSKSEDDIVALGTYKFTCDVRLDDVQTRFAITATVKKSEVNWGWSAAKLPVTEKKAVYEATRQAFRPARVTCDVTDLEAVEVGTSSGLTCWVTDVYNDSVTYHGKLLPNGALAFEPDGS</sequence>
<feature type="region of interest" description="Disordered" evidence="1">
    <location>
        <begin position="1"/>
        <end position="20"/>
    </location>
</feature>
<dbReference type="OrthoDB" id="9833683at2"/>
<evidence type="ECO:0000256" key="1">
    <source>
        <dbReference type="SAM" id="MobiDB-lite"/>
    </source>
</evidence>
<gene>
    <name evidence="2" type="ORF">SAMN04489717_3611</name>
</gene>
<dbReference type="Proteomes" id="UP000198983">
    <property type="component" value="Chromosome I"/>
</dbReference>
<dbReference type="EMBL" id="LT629732">
    <property type="protein sequence ID" value="SDS71235.1"/>
    <property type="molecule type" value="Genomic_DNA"/>
</dbReference>
<name>A0A1H1UFE3_9ACTN</name>
<dbReference type="AlphaFoldDB" id="A0A1H1UFE3"/>
<organism evidence="2 3">
    <name type="scientific">Actinopolymorpha singaporensis</name>
    <dbReference type="NCBI Taxonomy" id="117157"/>
    <lineage>
        <taxon>Bacteria</taxon>
        <taxon>Bacillati</taxon>
        <taxon>Actinomycetota</taxon>
        <taxon>Actinomycetes</taxon>
        <taxon>Propionibacteriales</taxon>
        <taxon>Actinopolymorphaceae</taxon>
        <taxon>Actinopolymorpha</taxon>
    </lineage>
</organism>
<keyword evidence="3" id="KW-1185">Reference proteome</keyword>
<evidence type="ECO:0000313" key="3">
    <source>
        <dbReference type="Proteomes" id="UP000198983"/>
    </source>
</evidence>
<feature type="region of interest" description="Disordered" evidence="1">
    <location>
        <begin position="43"/>
        <end position="122"/>
    </location>
</feature>
<protein>
    <submittedName>
        <fullName evidence="2">Uncharacterized protein</fullName>
    </submittedName>
</protein>